<keyword evidence="2" id="KW-0812">Transmembrane</keyword>
<feature type="region of interest" description="Disordered" evidence="1">
    <location>
        <begin position="1"/>
        <end position="27"/>
    </location>
</feature>
<keyword evidence="5" id="KW-1185">Reference proteome</keyword>
<organism evidence="4 5">
    <name type="scientific">Cellulomonas fimi (strain ATCC 484 / DSM 20113 / JCM 1341 / CCUG 24087 / LMG 16345 / NBRC 15513 / NCIMB 8980 / NCTC 7547 / NRS-133)</name>
    <dbReference type="NCBI Taxonomy" id="590998"/>
    <lineage>
        <taxon>Bacteria</taxon>
        <taxon>Bacillati</taxon>
        <taxon>Actinomycetota</taxon>
        <taxon>Actinomycetes</taxon>
        <taxon>Micrococcales</taxon>
        <taxon>Cellulomonadaceae</taxon>
        <taxon>Cellulomonas</taxon>
    </lineage>
</organism>
<dbReference type="eggNOG" id="COG3409">
    <property type="taxonomic scope" value="Bacteria"/>
</dbReference>
<keyword evidence="2" id="KW-1133">Transmembrane helix</keyword>
<dbReference type="Proteomes" id="UP000008460">
    <property type="component" value="Chromosome"/>
</dbReference>
<sequence length="231" mass="24700">MWAQHDRRPAPHRPPDGPVPAPDRDDDVAARVPHLPQVLLLSRWCTMRKFLVGGLLLLLAAGLHLLAAPAASAAPYCGQVWGSQPRAAGDMSAGTLTNVRAGRHTCYDRLVLDVDAPLTGWSVRYVDVVTQDGSGFPVAVRGGARLEVVARVGVVPTDSWFVGDGGRLIDTSAYRTFRDVVWAGSFEGVTTIGLGVRARLPFRVFVLAGPGDGSRLVVDVGHQWCETGTTC</sequence>
<evidence type="ECO:0000259" key="3">
    <source>
        <dbReference type="Pfam" id="PF24837"/>
    </source>
</evidence>
<proteinExistence type="predicted"/>
<name>F4H6R7_CELFA</name>
<feature type="compositionally biased region" description="Basic and acidic residues" evidence="1">
    <location>
        <begin position="1"/>
        <end position="15"/>
    </location>
</feature>
<accession>F4H6R7</accession>
<dbReference type="Pfam" id="PF24837">
    <property type="entry name" value="AMIN-like"/>
    <property type="match status" value="1"/>
</dbReference>
<reference evidence="4 5" key="1">
    <citation type="submission" date="2011-04" db="EMBL/GenBank/DDBJ databases">
        <title>Complete sequence of Cellulomonas fimi ATCC 484.</title>
        <authorList>
            <consortium name="US DOE Joint Genome Institute"/>
            <person name="Lucas S."/>
            <person name="Han J."/>
            <person name="Lapidus A."/>
            <person name="Cheng J.-F."/>
            <person name="Goodwin L."/>
            <person name="Pitluck S."/>
            <person name="Peters L."/>
            <person name="Chertkov O."/>
            <person name="Detter J.C."/>
            <person name="Han C."/>
            <person name="Tapia R."/>
            <person name="Land M."/>
            <person name="Hauser L."/>
            <person name="Kyrpides N."/>
            <person name="Ivanova N."/>
            <person name="Ovchinnikova G."/>
            <person name="Pagani I."/>
            <person name="Mead D."/>
            <person name="Brumm P."/>
            <person name="Woyke T."/>
        </authorList>
    </citation>
    <scope>NUCLEOTIDE SEQUENCE [LARGE SCALE GENOMIC DNA]</scope>
    <source>
        <strain evidence="5">ATCC 484 / DSM 20113 / JCM 1341 / NBRC 15513 / NCIMB 8980 / NCTC 7547</strain>
    </source>
</reference>
<evidence type="ECO:0000256" key="1">
    <source>
        <dbReference type="SAM" id="MobiDB-lite"/>
    </source>
</evidence>
<dbReference type="KEGG" id="cfi:Celf_2704"/>
<dbReference type="EMBL" id="CP002666">
    <property type="protein sequence ID" value="AEE46828.1"/>
    <property type="molecule type" value="Genomic_DNA"/>
</dbReference>
<keyword evidence="2" id="KW-0472">Membrane</keyword>
<evidence type="ECO:0000256" key="2">
    <source>
        <dbReference type="SAM" id="Phobius"/>
    </source>
</evidence>
<feature type="transmembrane region" description="Helical" evidence="2">
    <location>
        <begin position="50"/>
        <end position="67"/>
    </location>
</feature>
<dbReference type="HOGENOM" id="CLU_104523_0_0_11"/>
<dbReference type="InterPro" id="IPR056303">
    <property type="entry name" value="AMIN-like"/>
</dbReference>
<dbReference type="STRING" id="590998.Celf_2704"/>
<evidence type="ECO:0000313" key="5">
    <source>
        <dbReference type="Proteomes" id="UP000008460"/>
    </source>
</evidence>
<protein>
    <recommendedName>
        <fullName evidence="3">AMIN-like domain-containing protein</fullName>
    </recommendedName>
</protein>
<evidence type="ECO:0000313" key="4">
    <source>
        <dbReference type="EMBL" id="AEE46828.1"/>
    </source>
</evidence>
<dbReference type="AlphaFoldDB" id="F4H6R7"/>
<feature type="domain" description="AMIN-like" evidence="3">
    <location>
        <begin position="95"/>
        <end position="222"/>
    </location>
</feature>
<gene>
    <name evidence="4" type="ordered locus">Celf_2704</name>
</gene>